<evidence type="ECO:0000256" key="11">
    <source>
        <dbReference type="ARBA" id="ARBA00057688"/>
    </source>
</evidence>
<reference evidence="13" key="2">
    <citation type="submission" date="2025-09" db="UniProtKB">
        <authorList>
            <consortium name="Ensembl"/>
        </authorList>
    </citation>
    <scope>IDENTIFICATION</scope>
</reference>
<reference evidence="13" key="1">
    <citation type="submission" date="2025-08" db="UniProtKB">
        <authorList>
            <consortium name="Ensembl"/>
        </authorList>
    </citation>
    <scope>IDENTIFICATION</scope>
</reference>
<keyword evidence="8" id="KW-0505">Motor protein</keyword>
<dbReference type="Proteomes" id="UP000594220">
    <property type="component" value="Unplaced"/>
</dbReference>
<keyword evidence="10" id="KW-0966">Cell projection</keyword>
<evidence type="ECO:0000256" key="2">
    <source>
        <dbReference type="ARBA" id="ARBA00010156"/>
    </source>
</evidence>
<evidence type="ECO:0000256" key="3">
    <source>
        <dbReference type="ARBA" id="ARBA00011655"/>
    </source>
</evidence>
<dbReference type="GeneTree" id="ENSGT00940000166105"/>
<accession>A0A7M4FQD7</accession>
<dbReference type="InterPro" id="IPR037177">
    <property type="entry name" value="DLC_sf"/>
</dbReference>
<dbReference type="GO" id="GO:0005930">
    <property type="term" value="C:axoneme"/>
    <property type="evidence" value="ECO:0007669"/>
    <property type="project" value="UniProtKB-SubCell"/>
</dbReference>
<name>A0A7M4FQD7_CROPO</name>
<keyword evidence="5" id="KW-0493">Microtubule</keyword>
<dbReference type="GO" id="GO:0005874">
    <property type="term" value="C:microtubule"/>
    <property type="evidence" value="ECO:0007669"/>
    <property type="project" value="UniProtKB-KW"/>
</dbReference>
<evidence type="ECO:0000256" key="7">
    <source>
        <dbReference type="ARBA" id="ARBA00023069"/>
    </source>
</evidence>
<evidence type="ECO:0000313" key="14">
    <source>
        <dbReference type="Proteomes" id="UP000594220"/>
    </source>
</evidence>
<comment type="subcellular location">
    <subcellularLocation>
        <location evidence="1">Cytoplasm</location>
        <location evidence="1">Cytoskeleton</location>
        <location evidence="1">Cilium axoneme</location>
    </subcellularLocation>
</comment>
<sequence>MADTGEGKKEEADYKRLHSFPLIRHTDMPEEMRVEAMELCVTACEKYATNNESAAKMIKETMDKKFGSSWHVVIGSAAVKQRWSFQQGEPHMTPTPPGSSFISASIATSCTPARTPSPTPCWRSWPCRKLLAQSRNLEEPS</sequence>
<evidence type="ECO:0000256" key="5">
    <source>
        <dbReference type="ARBA" id="ARBA00022701"/>
    </source>
</evidence>
<keyword evidence="14" id="KW-1185">Reference proteome</keyword>
<evidence type="ECO:0000256" key="10">
    <source>
        <dbReference type="ARBA" id="ARBA00023273"/>
    </source>
</evidence>
<evidence type="ECO:0000256" key="8">
    <source>
        <dbReference type="ARBA" id="ARBA00023175"/>
    </source>
</evidence>
<dbReference type="Ensembl" id="ENSCPRT00005032093.1">
    <property type="protein sequence ID" value="ENSCPRP00005027463.1"/>
    <property type="gene ID" value="ENSCPRG00005019022.1"/>
</dbReference>
<keyword evidence="6" id="KW-0243">Dynein</keyword>
<evidence type="ECO:0000256" key="6">
    <source>
        <dbReference type="ARBA" id="ARBA00023017"/>
    </source>
</evidence>
<dbReference type="GO" id="GO:0007017">
    <property type="term" value="P:microtubule-based process"/>
    <property type="evidence" value="ECO:0007669"/>
    <property type="project" value="InterPro"/>
</dbReference>
<dbReference type="SMART" id="SM01375">
    <property type="entry name" value="Dynein_light"/>
    <property type="match status" value="1"/>
</dbReference>
<dbReference type="SUPFAM" id="SSF54648">
    <property type="entry name" value="DLC"/>
    <property type="match status" value="1"/>
</dbReference>
<dbReference type="GO" id="GO:0030286">
    <property type="term" value="C:dynein complex"/>
    <property type="evidence" value="ECO:0007669"/>
    <property type="project" value="UniProtKB-KW"/>
</dbReference>
<evidence type="ECO:0000256" key="9">
    <source>
        <dbReference type="ARBA" id="ARBA00023212"/>
    </source>
</evidence>
<evidence type="ECO:0000256" key="4">
    <source>
        <dbReference type="ARBA" id="ARBA00022490"/>
    </source>
</evidence>
<evidence type="ECO:0000313" key="13">
    <source>
        <dbReference type="Ensembl" id="ENSCPRP00005027463.1"/>
    </source>
</evidence>
<dbReference type="FunFam" id="3.30.740.10:FF:000002">
    <property type="entry name" value="Dynein light chain"/>
    <property type="match status" value="1"/>
</dbReference>
<keyword evidence="4" id="KW-0963">Cytoplasm</keyword>
<dbReference type="Gene3D" id="3.30.740.10">
    <property type="entry name" value="Protein Inhibitor Of Neuronal Nitric Oxide Synthase"/>
    <property type="match status" value="1"/>
</dbReference>
<dbReference type="AlphaFoldDB" id="A0A7M4FQD7"/>
<organism evidence="13 14">
    <name type="scientific">Crocodylus porosus</name>
    <name type="common">Saltwater crocodile</name>
    <name type="synonym">Estuarine crocodile</name>
    <dbReference type="NCBI Taxonomy" id="8502"/>
    <lineage>
        <taxon>Eukaryota</taxon>
        <taxon>Metazoa</taxon>
        <taxon>Chordata</taxon>
        <taxon>Craniata</taxon>
        <taxon>Vertebrata</taxon>
        <taxon>Euteleostomi</taxon>
        <taxon>Archelosauria</taxon>
        <taxon>Archosauria</taxon>
        <taxon>Crocodylia</taxon>
        <taxon>Longirostres</taxon>
        <taxon>Crocodylidae</taxon>
        <taxon>Crocodylus</taxon>
    </lineage>
</organism>
<dbReference type="InterPro" id="IPR001372">
    <property type="entry name" value="Dynein_light_chain_typ-1/2"/>
</dbReference>
<dbReference type="CDD" id="cd21453">
    <property type="entry name" value="DLC-like_DNAL4"/>
    <property type="match status" value="1"/>
</dbReference>
<protein>
    <recommendedName>
        <fullName evidence="12">Dynein axonemal light chain 4</fullName>
    </recommendedName>
</protein>
<proteinExistence type="inferred from homology"/>
<comment type="similarity">
    <text evidence="2">Belongs to the dynein light chain family.</text>
</comment>
<comment type="subunit">
    <text evidence="3">Consists of at least two heavy chains and a number of intermediate and light chains.</text>
</comment>
<dbReference type="Pfam" id="PF01221">
    <property type="entry name" value="Dynein_light"/>
    <property type="match status" value="1"/>
</dbReference>
<comment type="function">
    <text evidence="11">Force generating protein of respiratory cilia. Produces force towards the minus ends of microtubules. Dynein has ATPase activity.</text>
</comment>
<evidence type="ECO:0000256" key="12">
    <source>
        <dbReference type="ARBA" id="ARBA00069494"/>
    </source>
</evidence>
<keyword evidence="9" id="KW-0206">Cytoskeleton</keyword>
<evidence type="ECO:0000256" key="1">
    <source>
        <dbReference type="ARBA" id="ARBA00004430"/>
    </source>
</evidence>
<keyword evidence="7" id="KW-0969">Cilium</keyword>